<dbReference type="SUPFAM" id="SSF51905">
    <property type="entry name" value="FAD/NAD(P)-binding domain"/>
    <property type="match status" value="1"/>
</dbReference>
<sequence length="465" mass="50872">MSKLSSTPSEIVIIGGGVLGLSTACALVQRPQYSNSSITILEAAPAVPNGQGASVDTSRILRADYAIKPYTRLVTAAREKWQDVSHDGWGGEGRYHDAKLLLTAEPGTEGHVDGYLEESLNNLKELAESGEYAFKPQDLRELSDRNAVARESLAPGCSGNFGYVNDQCGWVNAEACVRYAYQKARRLGGDRFKVRTNTRVKQLLYQTNGKRLGGGVRCTGVELLDGSCVDADLVIVAAGAWTPSLVDVQGRAAATGQVLAYMPISTFEQKALDASPIYFNVSRGMFMLPPHDNELKMGRHGFGYQNPTKMTIPRPTPENPNQFVETTVSAPRTDLPIPAEAEKACKDFLLEMFPSWKNRSFSKTRVCWYCDTPTGDFLVDYVPHSSGLFLATGDSGHAFKVFPIIGDKIADAIEGELDPELQDLWRWKTDAPNTFQGTDDGTRGGRRGMILEQERRGHGQVAGRI</sequence>
<dbReference type="PANTHER" id="PTHR10961">
    <property type="entry name" value="PEROXISOMAL SARCOSINE OXIDASE"/>
    <property type="match status" value="1"/>
</dbReference>
<dbReference type="PANTHER" id="PTHR10961:SF46">
    <property type="entry name" value="PEROXISOMAL SARCOSINE OXIDASE"/>
    <property type="match status" value="1"/>
</dbReference>
<name>A0A9W4K842_9EURO</name>
<accession>A0A9W4K842</accession>
<comment type="similarity">
    <text evidence="2">Belongs to the MSOX/MTOX family.</text>
</comment>
<evidence type="ECO:0000256" key="4">
    <source>
        <dbReference type="ARBA" id="ARBA00022827"/>
    </source>
</evidence>
<organism evidence="8 9">
    <name type="scientific">Penicillium egyptiacum</name>
    <dbReference type="NCBI Taxonomy" id="1303716"/>
    <lineage>
        <taxon>Eukaryota</taxon>
        <taxon>Fungi</taxon>
        <taxon>Dikarya</taxon>
        <taxon>Ascomycota</taxon>
        <taxon>Pezizomycotina</taxon>
        <taxon>Eurotiomycetes</taxon>
        <taxon>Eurotiomycetidae</taxon>
        <taxon>Eurotiales</taxon>
        <taxon>Aspergillaceae</taxon>
        <taxon>Penicillium</taxon>
    </lineage>
</organism>
<dbReference type="Proteomes" id="UP001154252">
    <property type="component" value="Unassembled WGS sequence"/>
</dbReference>
<protein>
    <recommendedName>
        <fullName evidence="7">FAD dependent oxidoreductase domain-containing protein</fullName>
    </recommendedName>
</protein>
<evidence type="ECO:0000313" key="8">
    <source>
        <dbReference type="EMBL" id="CAG8886486.1"/>
    </source>
</evidence>
<evidence type="ECO:0000256" key="2">
    <source>
        <dbReference type="ARBA" id="ARBA00010989"/>
    </source>
</evidence>
<dbReference type="InterPro" id="IPR036188">
    <property type="entry name" value="FAD/NAD-bd_sf"/>
</dbReference>
<dbReference type="Gene3D" id="3.50.50.60">
    <property type="entry name" value="FAD/NAD(P)-binding domain"/>
    <property type="match status" value="1"/>
</dbReference>
<dbReference type="InterPro" id="IPR045170">
    <property type="entry name" value="MTOX"/>
</dbReference>
<dbReference type="PROSITE" id="PS51257">
    <property type="entry name" value="PROKAR_LIPOPROTEIN"/>
    <property type="match status" value="1"/>
</dbReference>
<feature type="region of interest" description="Disordered" evidence="6">
    <location>
        <begin position="432"/>
        <end position="465"/>
    </location>
</feature>
<dbReference type="GO" id="GO:0004657">
    <property type="term" value="F:proline dehydrogenase activity"/>
    <property type="evidence" value="ECO:0007669"/>
    <property type="project" value="TreeGrafter"/>
</dbReference>
<dbReference type="GO" id="GO:0008115">
    <property type="term" value="F:sarcosine oxidase activity"/>
    <property type="evidence" value="ECO:0007669"/>
    <property type="project" value="TreeGrafter"/>
</dbReference>
<keyword evidence="5" id="KW-0560">Oxidoreductase</keyword>
<keyword evidence="3" id="KW-0285">Flavoprotein</keyword>
<gene>
    <name evidence="8" type="ORF">PEGY_LOCUS887</name>
</gene>
<feature type="domain" description="FAD dependent oxidoreductase" evidence="7">
    <location>
        <begin position="11"/>
        <end position="411"/>
    </location>
</feature>
<dbReference type="GO" id="GO:0050031">
    <property type="term" value="F:L-pipecolate oxidase activity"/>
    <property type="evidence" value="ECO:0007669"/>
    <property type="project" value="TreeGrafter"/>
</dbReference>
<evidence type="ECO:0000256" key="6">
    <source>
        <dbReference type="SAM" id="MobiDB-lite"/>
    </source>
</evidence>
<keyword evidence="4" id="KW-0274">FAD</keyword>
<evidence type="ECO:0000259" key="7">
    <source>
        <dbReference type="Pfam" id="PF01266"/>
    </source>
</evidence>
<dbReference type="OrthoDB" id="2219495at2759"/>
<dbReference type="Pfam" id="PF01266">
    <property type="entry name" value="DAO"/>
    <property type="match status" value="1"/>
</dbReference>
<keyword evidence="9" id="KW-1185">Reference proteome</keyword>
<reference evidence="8" key="1">
    <citation type="submission" date="2021-07" db="EMBL/GenBank/DDBJ databases">
        <authorList>
            <person name="Branca A.L. A."/>
        </authorList>
    </citation>
    <scope>NUCLEOTIDE SEQUENCE</scope>
</reference>
<evidence type="ECO:0000256" key="1">
    <source>
        <dbReference type="ARBA" id="ARBA00001974"/>
    </source>
</evidence>
<comment type="caution">
    <text evidence="8">The sequence shown here is derived from an EMBL/GenBank/DDBJ whole genome shotgun (WGS) entry which is preliminary data.</text>
</comment>
<dbReference type="AlphaFoldDB" id="A0A9W4K842"/>
<dbReference type="EMBL" id="CAJVRC010000835">
    <property type="protein sequence ID" value="CAG8886486.1"/>
    <property type="molecule type" value="Genomic_DNA"/>
</dbReference>
<evidence type="ECO:0000256" key="5">
    <source>
        <dbReference type="ARBA" id="ARBA00023002"/>
    </source>
</evidence>
<dbReference type="InterPro" id="IPR006076">
    <property type="entry name" value="FAD-dep_OxRdtase"/>
</dbReference>
<dbReference type="GO" id="GO:0050660">
    <property type="term" value="F:flavin adenine dinucleotide binding"/>
    <property type="evidence" value="ECO:0007669"/>
    <property type="project" value="InterPro"/>
</dbReference>
<evidence type="ECO:0000313" key="9">
    <source>
        <dbReference type="Proteomes" id="UP001154252"/>
    </source>
</evidence>
<dbReference type="Gene3D" id="3.30.9.10">
    <property type="entry name" value="D-Amino Acid Oxidase, subunit A, domain 2"/>
    <property type="match status" value="1"/>
</dbReference>
<comment type="cofactor">
    <cofactor evidence="1">
        <name>FAD</name>
        <dbReference type="ChEBI" id="CHEBI:57692"/>
    </cofactor>
</comment>
<proteinExistence type="inferred from homology"/>
<evidence type="ECO:0000256" key="3">
    <source>
        <dbReference type="ARBA" id="ARBA00022630"/>
    </source>
</evidence>